<dbReference type="eggNOG" id="ENOG50331AC">
    <property type="taxonomic scope" value="Bacteria"/>
</dbReference>
<evidence type="ECO:0008006" key="4">
    <source>
        <dbReference type="Google" id="ProtNLM"/>
    </source>
</evidence>
<keyword evidence="1" id="KW-1133">Transmembrane helix</keyword>
<protein>
    <recommendedName>
        <fullName evidence="4">DUF5362 domain-containing protein</fullName>
    </recommendedName>
</protein>
<evidence type="ECO:0000313" key="2">
    <source>
        <dbReference type="EMBL" id="EDP96318.1"/>
    </source>
</evidence>
<dbReference type="Proteomes" id="UP000002945">
    <property type="component" value="Unassembled WGS sequence"/>
</dbReference>
<evidence type="ECO:0000313" key="3">
    <source>
        <dbReference type="Proteomes" id="UP000002945"/>
    </source>
</evidence>
<keyword evidence="1" id="KW-0472">Membrane</keyword>
<feature type="transmembrane region" description="Helical" evidence="1">
    <location>
        <begin position="73"/>
        <end position="97"/>
    </location>
</feature>
<comment type="caution">
    <text evidence="2">The sequence shown here is derived from an EMBL/GenBank/DDBJ whole genome shotgun (WGS) entry which is preliminary data.</text>
</comment>
<dbReference type="Pfam" id="PF17319">
    <property type="entry name" value="DUF5362"/>
    <property type="match status" value="1"/>
</dbReference>
<dbReference type="EMBL" id="ABIB01000004">
    <property type="protein sequence ID" value="EDP96318.1"/>
    <property type="molecule type" value="Genomic_DNA"/>
</dbReference>
<feature type="transmembrane region" description="Helical" evidence="1">
    <location>
        <begin position="33"/>
        <end position="61"/>
    </location>
</feature>
<dbReference type="HOGENOM" id="CLU_132139_0_0_10"/>
<name>A9DUQ0_9FLAO</name>
<gene>
    <name evidence="2" type="ORF">KAOT1_02877</name>
</gene>
<evidence type="ECO:0000256" key="1">
    <source>
        <dbReference type="SAM" id="Phobius"/>
    </source>
</evidence>
<dbReference type="InterPro" id="IPR035287">
    <property type="entry name" value="DUF5362"/>
</dbReference>
<keyword evidence="1" id="KW-0812">Transmembrane</keyword>
<dbReference type="OrthoDB" id="1121797at2"/>
<reference evidence="2 3" key="1">
    <citation type="journal article" date="2011" name="J. Bacteriol.">
        <title>Genome sequence of the algicidal bacterium Kordia algicida OT-1.</title>
        <authorList>
            <person name="Lee H.S."/>
            <person name="Kang S.G."/>
            <person name="Kwon K.K."/>
            <person name="Lee J.H."/>
            <person name="Kim S.J."/>
        </authorList>
    </citation>
    <scope>NUCLEOTIDE SEQUENCE [LARGE SCALE GENOMIC DNA]</scope>
    <source>
        <strain evidence="2 3">OT-1</strain>
    </source>
</reference>
<dbReference type="AlphaFoldDB" id="A9DUQ0"/>
<feature type="transmembrane region" description="Helical" evidence="1">
    <location>
        <begin position="128"/>
        <end position="153"/>
    </location>
</feature>
<dbReference type="STRING" id="391587.KAOT1_02877"/>
<organism evidence="2 3">
    <name type="scientific">Kordia algicida OT-1</name>
    <dbReference type="NCBI Taxonomy" id="391587"/>
    <lineage>
        <taxon>Bacteria</taxon>
        <taxon>Pseudomonadati</taxon>
        <taxon>Bacteroidota</taxon>
        <taxon>Flavobacteriia</taxon>
        <taxon>Flavobacteriales</taxon>
        <taxon>Flavobacteriaceae</taxon>
        <taxon>Kordia</taxon>
    </lineage>
</organism>
<proteinExistence type="predicted"/>
<sequence length="156" mass="17474">MPFGQQETNSVFDDFELRLNDISKKYLREAAKWAFMLSIVGFILVGLFVLLAVIIIVMSSAVSTNNAFQAQGLPIAFVAFIYIIMAALYFFPVLYLYKFSRKMKTALIEKNTEELTVAFSNLKSFFKFIGVMMLVVIGIFVLIFGFAIIGGIASGF</sequence>
<dbReference type="RefSeq" id="WP_007093148.1">
    <property type="nucleotide sequence ID" value="NZ_CP142125.1"/>
</dbReference>
<accession>A9DUQ0</accession>
<keyword evidence="3" id="KW-1185">Reference proteome</keyword>